<evidence type="ECO:0000256" key="1">
    <source>
        <dbReference type="SAM" id="MobiDB-lite"/>
    </source>
</evidence>
<feature type="compositionally biased region" description="Basic residues" evidence="1">
    <location>
        <begin position="69"/>
        <end position="83"/>
    </location>
</feature>
<dbReference type="Proteomes" id="UP001176941">
    <property type="component" value="Chromosome 28"/>
</dbReference>
<sequence>MQVEHPPAHRPGSASLGEEVRVCVWAREGKVTGPLGKVLPARPQGPTCQQGSAWLLAKSRAPVCCRRSWGKAKHSSRQQRRHPVPPPTDSGGALWQRAAESLLGPLP</sequence>
<feature type="region of interest" description="Disordered" evidence="1">
    <location>
        <begin position="69"/>
        <end position="93"/>
    </location>
</feature>
<proteinExistence type="predicted"/>
<protein>
    <submittedName>
        <fullName evidence="2">Uncharacterized protein</fullName>
    </submittedName>
</protein>
<dbReference type="EMBL" id="OX459964">
    <property type="protein sequence ID" value="CAI9168212.1"/>
    <property type="molecule type" value="Genomic_DNA"/>
</dbReference>
<reference evidence="2" key="1">
    <citation type="submission" date="2023-04" db="EMBL/GenBank/DDBJ databases">
        <authorList>
            <consortium name="ELIXIR-Norway"/>
        </authorList>
    </citation>
    <scope>NUCLEOTIDE SEQUENCE [LARGE SCALE GENOMIC DNA]</scope>
</reference>
<evidence type="ECO:0000313" key="3">
    <source>
        <dbReference type="Proteomes" id="UP001176941"/>
    </source>
</evidence>
<name>A0ABN8Z313_RANTA</name>
<gene>
    <name evidence="2" type="ORF">MRATA1EN1_LOCUS17174</name>
</gene>
<organism evidence="2 3">
    <name type="scientific">Rangifer tarandus platyrhynchus</name>
    <name type="common">Svalbard reindeer</name>
    <dbReference type="NCBI Taxonomy" id="3082113"/>
    <lineage>
        <taxon>Eukaryota</taxon>
        <taxon>Metazoa</taxon>
        <taxon>Chordata</taxon>
        <taxon>Craniata</taxon>
        <taxon>Vertebrata</taxon>
        <taxon>Euteleostomi</taxon>
        <taxon>Mammalia</taxon>
        <taxon>Eutheria</taxon>
        <taxon>Laurasiatheria</taxon>
        <taxon>Artiodactyla</taxon>
        <taxon>Ruminantia</taxon>
        <taxon>Pecora</taxon>
        <taxon>Cervidae</taxon>
        <taxon>Odocoileinae</taxon>
        <taxon>Rangifer</taxon>
    </lineage>
</organism>
<accession>A0ABN8Z313</accession>
<keyword evidence="3" id="KW-1185">Reference proteome</keyword>
<evidence type="ECO:0000313" key="2">
    <source>
        <dbReference type="EMBL" id="CAI9168212.1"/>
    </source>
</evidence>